<feature type="region of interest" description="Disordered" evidence="1">
    <location>
        <begin position="118"/>
        <end position="212"/>
    </location>
</feature>
<feature type="compositionally biased region" description="Polar residues" evidence="1">
    <location>
        <begin position="235"/>
        <end position="246"/>
    </location>
</feature>
<feature type="compositionally biased region" description="Basic and acidic residues" evidence="1">
    <location>
        <begin position="649"/>
        <end position="658"/>
    </location>
</feature>
<evidence type="ECO:0000313" key="3">
    <source>
        <dbReference type="Proteomes" id="UP000565441"/>
    </source>
</evidence>
<gene>
    <name evidence="2" type="ORF">D9615_008537</name>
</gene>
<name>A0A8H5H3K9_9AGAR</name>
<feature type="compositionally biased region" description="Polar residues" evidence="1">
    <location>
        <begin position="128"/>
        <end position="137"/>
    </location>
</feature>
<keyword evidence="3" id="KW-1185">Reference proteome</keyword>
<comment type="caution">
    <text evidence="2">The sequence shown here is derived from an EMBL/GenBank/DDBJ whole genome shotgun (WGS) entry which is preliminary data.</text>
</comment>
<dbReference type="EMBL" id="JAACJP010000029">
    <property type="protein sequence ID" value="KAF5376291.1"/>
    <property type="molecule type" value="Genomic_DNA"/>
</dbReference>
<feature type="compositionally biased region" description="Low complexity" evidence="1">
    <location>
        <begin position="253"/>
        <end position="263"/>
    </location>
</feature>
<evidence type="ECO:0000313" key="2">
    <source>
        <dbReference type="EMBL" id="KAF5376291.1"/>
    </source>
</evidence>
<feature type="compositionally biased region" description="Basic and acidic residues" evidence="1">
    <location>
        <begin position="138"/>
        <end position="167"/>
    </location>
</feature>
<sequence>MSTETRPPPKIVSMIATPTLLIKKDGTRHLTWTCEDFISPEPVHVGDMMIILAREEGWEREIRKIRVVVERVLQSGNLAWVHLHVTDNMQESSSIHVPSQFVRLEYAGFIQHLYGPRTLKRPAPAEPQTHSSGNNSVPEEREKRVPDKEDGERANDNSHIDSNKRPPEGSPAKSAEDRPRPLQKPRRLTNLDSQFPDSHTDMPSQEDDPFGTIDRETELMDAAMADFPPLPPPGVSNQALARQSLSGPRHGASPSPSQGSPSPAMNHRGDAQKRQNHTQDAPQQTPKERADALHFFKDAGCPWELTDAGNGSAGNQNGLTCTATPNGGFPEIHLRAAPSFNVTTALLLRWQNKTGPKVWARMYDGKFDPRPLDDVLLICDLIKKTVDAEDVIVAPPTRLNQTAGRIQHPFHFLITDISQSAADTLIERQTISTAEATIFIVPYEPITPSFIMSLCDLTYPLTPKSHEDAASFVRQTLHRHSAIAKFIHDHLEGPPDARVVAQAYASIYVKGILVHRLAGPEGPRMKSKPQIVWNVYFGVTLKLALANFYTLISMIRDLSFSTGDYGEGRPLKGDATFQCAGCKSTDHPRAMCPFMDLPGWLGPKRQEVSDQPYLGSATRGSSSSRHPGGAGRGRGRARGRGRGRGGRGRGHEGNYDHN</sequence>
<feature type="region of interest" description="Disordered" evidence="1">
    <location>
        <begin position="224"/>
        <end position="287"/>
    </location>
</feature>
<protein>
    <submittedName>
        <fullName evidence="2">Uncharacterized protein</fullName>
    </submittedName>
</protein>
<feature type="region of interest" description="Disordered" evidence="1">
    <location>
        <begin position="608"/>
        <end position="658"/>
    </location>
</feature>
<dbReference type="Proteomes" id="UP000565441">
    <property type="component" value="Unassembled WGS sequence"/>
</dbReference>
<evidence type="ECO:0000256" key="1">
    <source>
        <dbReference type="SAM" id="MobiDB-lite"/>
    </source>
</evidence>
<organism evidence="2 3">
    <name type="scientific">Tricholomella constricta</name>
    <dbReference type="NCBI Taxonomy" id="117010"/>
    <lineage>
        <taxon>Eukaryota</taxon>
        <taxon>Fungi</taxon>
        <taxon>Dikarya</taxon>
        <taxon>Basidiomycota</taxon>
        <taxon>Agaricomycotina</taxon>
        <taxon>Agaricomycetes</taxon>
        <taxon>Agaricomycetidae</taxon>
        <taxon>Agaricales</taxon>
        <taxon>Tricholomatineae</taxon>
        <taxon>Lyophyllaceae</taxon>
        <taxon>Tricholomella</taxon>
    </lineage>
</organism>
<dbReference type="OrthoDB" id="2664977at2759"/>
<accession>A0A8H5H3K9</accession>
<feature type="compositionally biased region" description="Basic residues" evidence="1">
    <location>
        <begin position="633"/>
        <end position="648"/>
    </location>
</feature>
<dbReference type="AlphaFoldDB" id="A0A8H5H3K9"/>
<reference evidence="2 3" key="1">
    <citation type="journal article" date="2020" name="ISME J.">
        <title>Uncovering the hidden diversity of litter-decomposition mechanisms in mushroom-forming fungi.</title>
        <authorList>
            <person name="Floudas D."/>
            <person name="Bentzer J."/>
            <person name="Ahren D."/>
            <person name="Johansson T."/>
            <person name="Persson P."/>
            <person name="Tunlid A."/>
        </authorList>
    </citation>
    <scope>NUCLEOTIDE SEQUENCE [LARGE SCALE GENOMIC DNA]</scope>
    <source>
        <strain evidence="2 3">CBS 661.87</strain>
    </source>
</reference>
<feature type="compositionally biased region" description="Polar residues" evidence="1">
    <location>
        <begin position="190"/>
        <end position="203"/>
    </location>
</feature>
<proteinExistence type="predicted"/>